<dbReference type="AlphaFoldDB" id="A0A4Y7SRD3"/>
<name>A0A4Y7SRD3_COPMI</name>
<proteinExistence type="predicted"/>
<accession>A0A4Y7SRD3</accession>
<gene>
    <name evidence="1" type="ORF">FA13DRAFT_1913259</name>
</gene>
<keyword evidence="2" id="KW-1185">Reference proteome</keyword>
<dbReference type="EMBL" id="QPFP01000073">
    <property type="protein sequence ID" value="TEB23819.1"/>
    <property type="molecule type" value="Genomic_DNA"/>
</dbReference>
<evidence type="ECO:0000313" key="2">
    <source>
        <dbReference type="Proteomes" id="UP000298030"/>
    </source>
</evidence>
<reference evidence="1 2" key="1">
    <citation type="journal article" date="2019" name="Nat. Ecol. Evol.">
        <title>Megaphylogeny resolves global patterns of mushroom evolution.</title>
        <authorList>
            <person name="Varga T."/>
            <person name="Krizsan K."/>
            <person name="Foldi C."/>
            <person name="Dima B."/>
            <person name="Sanchez-Garcia M."/>
            <person name="Sanchez-Ramirez S."/>
            <person name="Szollosi G.J."/>
            <person name="Szarkandi J.G."/>
            <person name="Papp V."/>
            <person name="Albert L."/>
            <person name="Andreopoulos W."/>
            <person name="Angelini C."/>
            <person name="Antonin V."/>
            <person name="Barry K.W."/>
            <person name="Bougher N.L."/>
            <person name="Buchanan P."/>
            <person name="Buyck B."/>
            <person name="Bense V."/>
            <person name="Catcheside P."/>
            <person name="Chovatia M."/>
            <person name="Cooper J."/>
            <person name="Damon W."/>
            <person name="Desjardin D."/>
            <person name="Finy P."/>
            <person name="Geml J."/>
            <person name="Haridas S."/>
            <person name="Hughes K."/>
            <person name="Justo A."/>
            <person name="Karasinski D."/>
            <person name="Kautmanova I."/>
            <person name="Kiss B."/>
            <person name="Kocsube S."/>
            <person name="Kotiranta H."/>
            <person name="LaButti K.M."/>
            <person name="Lechner B.E."/>
            <person name="Liimatainen K."/>
            <person name="Lipzen A."/>
            <person name="Lukacs Z."/>
            <person name="Mihaltcheva S."/>
            <person name="Morgado L.N."/>
            <person name="Niskanen T."/>
            <person name="Noordeloos M.E."/>
            <person name="Ohm R.A."/>
            <person name="Ortiz-Santana B."/>
            <person name="Ovrebo C."/>
            <person name="Racz N."/>
            <person name="Riley R."/>
            <person name="Savchenko A."/>
            <person name="Shiryaev A."/>
            <person name="Soop K."/>
            <person name="Spirin V."/>
            <person name="Szebenyi C."/>
            <person name="Tomsovsky M."/>
            <person name="Tulloss R.E."/>
            <person name="Uehling J."/>
            <person name="Grigoriev I.V."/>
            <person name="Vagvolgyi C."/>
            <person name="Papp T."/>
            <person name="Martin F.M."/>
            <person name="Miettinen O."/>
            <person name="Hibbett D.S."/>
            <person name="Nagy L.G."/>
        </authorList>
    </citation>
    <scope>NUCLEOTIDE SEQUENCE [LARGE SCALE GENOMIC DNA]</scope>
    <source>
        <strain evidence="1 2">FP101781</strain>
    </source>
</reference>
<sequence length="560" mass="62363">MEMSTSSDPTRPALAMELATLIVGFAQDLEDDKPIQLPSSESPSATLARVRRLLEKGLVSKAWHDAIMAPSVWTTFLNIGMSEKQFLNVLRRVKHLPAGIWFSDRPLTEGDGHAQSPTPPTISPQVVIAVGERFTRATSLVFHLSRVKDIRKRRDLLGLLEHLKKPAPLLRTCALLAPHRDPFDLVTAVNPEEVFGGVRPLIRSLFLVNTFMSPRSFCCSNLVSLTLGGSSFRSLTRVLNQWASEIDNPNVPALKHLIITSFQVYPHPVDIPFPVFTIPRTVERLAIHGSMVVCRFICKQMLFPKTTHVTVFALTHPVSSHLAIFEDLLSVFERLWGTEPVTNIFLSICGESLGLGVCNALRPVSIIFEPGRTSDRDDRYLRLIARTLTRLRDPAPGVLLGGTITDKTRLSIKLEVLERDLQDADLPGCSLADTFRMLFCEPFQVRNLLIDQYDVVGDDGSKSTQRTDALRLFGRHENDGAGSEFLFPNLQCIRVSDPPSLCSRPRVISRPGDSRVTRKTGLKVKPGLNLPYSSLAYAPYSPTFWHGLKPARSRLNLSQV</sequence>
<evidence type="ECO:0000313" key="1">
    <source>
        <dbReference type="EMBL" id="TEB23819.1"/>
    </source>
</evidence>
<organism evidence="1 2">
    <name type="scientific">Coprinellus micaceus</name>
    <name type="common">Glistening ink-cap mushroom</name>
    <name type="synonym">Coprinus micaceus</name>
    <dbReference type="NCBI Taxonomy" id="71717"/>
    <lineage>
        <taxon>Eukaryota</taxon>
        <taxon>Fungi</taxon>
        <taxon>Dikarya</taxon>
        <taxon>Basidiomycota</taxon>
        <taxon>Agaricomycotina</taxon>
        <taxon>Agaricomycetes</taxon>
        <taxon>Agaricomycetidae</taxon>
        <taxon>Agaricales</taxon>
        <taxon>Agaricineae</taxon>
        <taxon>Psathyrellaceae</taxon>
        <taxon>Coprinellus</taxon>
    </lineage>
</organism>
<protein>
    <submittedName>
        <fullName evidence="1">Uncharacterized protein</fullName>
    </submittedName>
</protein>
<dbReference type="Proteomes" id="UP000298030">
    <property type="component" value="Unassembled WGS sequence"/>
</dbReference>
<comment type="caution">
    <text evidence="1">The sequence shown here is derived from an EMBL/GenBank/DDBJ whole genome shotgun (WGS) entry which is preliminary data.</text>
</comment>